<evidence type="ECO:0000313" key="2">
    <source>
        <dbReference type="Proteomes" id="UP000199602"/>
    </source>
</evidence>
<keyword evidence="2" id="KW-1185">Reference proteome</keyword>
<dbReference type="STRING" id="206665.SAMN04488516_10920"/>
<evidence type="ECO:0000313" key="1">
    <source>
        <dbReference type="EMBL" id="SDN85046.1"/>
    </source>
</evidence>
<sequence length="335" mass="39305">MCASINNPTILPLIESKEQLKIVYLLKINSIMLNLHFLSIKQATFIIKQCLQLNIKPFLFKNWTKKDLQKICHLTNIKKIEFVCPIEYKKIFQQFNIEYNPFIKNISELIYFKNYKTIFLSPICNLDDIKNLFNKNLKTSILIHGKYCAFLDPKTTSCKINLHAPCTDFGLMHLVKTIRQAKYWVINGIGQPITKFYYWLLIYLTWRDKSKKEAEKLTPKLLQLGASFKPSSYFFLPQNPKPLFLNLKQRLEPNYLGQVKGTSKQRYLCPRQPLYPKDSIIIYPNNLKPIFFSIPKYIPPRGRLNLPSNIPLKSAAYLLETYPLELQKALQKCKI</sequence>
<organism evidence="1 2">
    <name type="scientific">Desulfonauticus submarinus</name>
    <dbReference type="NCBI Taxonomy" id="206665"/>
    <lineage>
        <taxon>Bacteria</taxon>
        <taxon>Pseudomonadati</taxon>
        <taxon>Thermodesulfobacteriota</taxon>
        <taxon>Desulfovibrionia</taxon>
        <taxon>Desulfovibrionales</taxon>
        <taxon>Desulfonauticaceae</taxon>
        <taxon>Desulfonauticus</taxon>
    </lineage>
</organism>
<gene>
    <name evidence="1" type="ORF">SAMN04488516_10920</name>
</gene>
<dbReference type="Proteomes" id="UP000199602">
    <property type="component" value="Unassembled WGS sequence"/>
</dbReference>
<accession>A0A1H0ERU8</accession>
<dbReference type="AlphaFoldDB" id="A0A1H0ERU8"/>
<name>A0A1H0ERU8_9BACT</name>
<proteinExistence type="predicted"/>
<dbReference type="RefSeq" id="WP_092065747.1">
    <property type="nucleotide sequence ID" value="NZ_FNIN01000009.1"/>
</dbReference>
<dbReference type="EMBL" id="FNIN01000009">
    <property type="protein sequence ID" value="SDN85046.1"/>
    <property type="molecule type" value="Genomic_DNA"/>
</dbReference>
<protein>
    <submittedName>
        <fullName evidence="1">Uncharacterized protein</fullName>
    </submittedName>
</protein>
<reference evidence="1 2" key="1">
    <citation type="submission" date="2016-10" db="EMBL/GenBank/DDBJ databases">
        <authorList>
            <person name="de Groot N.N."/>
        </authorList>
    </citation>
    <scope>NUCLEOTIDE SEQUENCE [LARGE SCALE GENOMIC DNA]</scope>
    <source>
        <strain evidence="1 2">DSM 15269</strain>
    </source>
</reference>